<keyword evidence="5" id="KW-1185">Reference proteome</keyword>
<protein>
    <submittedName>
        <fullName evidence="3">TIR domain-containing protein</fullName>
    </submittedName>
</protein>
<feature type="transmembrane region" description="Helical" evidence="1">
    <location>
        <begin position="354"/>
        <end position="376"/>
    </location>
</feature>
<accession>A0A1I2BMV0</accession>
<name>A0A1H6AJQ1_9PSEU</name>
<accession>A0A1H6AJQ1</accession>
<evidence type="ECO:0000313" key="3">
    <source>
        <dbReference type="EMBL" id="SEG48235.1"/>
    </source>
</evidence>
<feature type="transmembrane region" description="Helical" evidence="1">
    <location>
        <begin position="20"/>
        <end position="39"/>
    </location>
</feature>
<feature type="transmembrane region" description="Helical" evidence="1">
    <location>
        <begin position="672"/>
        <end position="691"/>
    </location>
</feature>
<feature type="domain" description="TIR" evidence="2">
    <location>
        <begin position="144"/>
        <end position="271"/>
    </location>
</feature>
<feature type="transmembrane region" description="Helical" evidence="1">
    <location>
        <begin position="476"/>
        <end position="495"/>
    </location>
</feature>
<dbReference type="GO" id="GO:0007165">
    <property type="term" value="P:signal transduction"/>
    <property type="evidence" value="ECO:0007669"/>
    <property type="project" value="InterPro"/>
</dbReference>
<reference evidence="5 6" key="2">
    <citation type="submission" date="2016-10" db="EMBL/GenBank/DDBJ databases">
        <authorList>
            <person name="Varghese N."/>
            <person name="Submissions S."/>
        </authorList>
    </citation>
    <scope>NUCLEOTIDE SEQUENCE [LARGE SCALE GENOMIC DNA]</scope>
    <source>
        <strain evidence="6">ATCC 20501</strain>
        <strain evidence="4 5">CGMCC 4.3529</strain>
    </source>
</reference>
<feature type="transmembrane region" description="Helical" evidence="1">
    <location>
        <begin position="821"/>
        <end position="839"/>
    </location>
</feature>
<feature type="transmembrane region" description="Helical" evidence="1">
    <location>
        <begin position="291"/>
        <end position="311"/>
    </location>
</feature>
<dbReference type="RefSeq" id="WP_093356813.1">
    <property type="nucleotide sequence ID" value="NZ_FNVB01000003.1"/>
</dbReference>
<keyword evidence="1" id="KW-0472">Membrane</keyword>
<dbReference type="Proteomes" id="UP000236729">
    <property type="component" value="Unassembled WGS sequence"/>
</dbReference>
<dbReference type="PROSITE" id="PS50104">
    <property type="entry name" value="TIR"/>
    <property type="match status" value="1"/>
</dbReference>
<dbReference type="AlphaFoldDB" id="A0A1H6AJQ1"/>
<dbReference type="Pfam" id="PF13676">
    <property type="entry name" value="TIR_2"/>
    <property type="match status" value="1"/>
</dbReference>
<keyword evidence="1" id="KW-1133">Transmembrane helix</keyword>
<feature type="transmembrane region" description="Helical" evidence="1">
    <location>
        <begin position="751"/>
        <end position="784"/>
    </location>
</feature>
<evidence type="ECO:0000313" key="5">
    <source>
        <dbReference type="Proteomes" id="UP000199690"/>
    </source>
</evidence>
<dbReference type="Proteomes" id="UP000199690">
    <property type="component" value="Unassembled WGS sequence"/>
</dbReference>
<sequence>MSSGSGARSWPRQDARSTAALIIVLTLTSWVMYSALTEFESDLSHGREELGTLVLGVLAAAEVVATVLVLSGHKRGLVVVVPAEALRSLIPLVTSADASISVLAVINLGLLGYVLLRSDELDDAVPAPRARGTGAAVGREDGSGKPDVFLSYSRRQFHFAESLMLRLEGRAVSTWFDTHRIRAGEDWRESIERGLSVCTSLLLVASREALASPEVDYEWRTALERGKKLYVVLFEAVELPPELRGEAVAIIDMRTRFEPKAETLAELLAQPRHHRDEIPRRKPFGLPLPQPAGTSLIAAALLLILLVSLFFDFLNARTLVAITTPHPKNIPVDYDESFTTRLLGITFHGMSSKVYAFLGITTVTLLLTAFAAFLLVALLQRRRFRLSLLRATLLGACWLYLNTSFIDHSTSHIVVSGGGGLVLGPGNTNSSAWRDVDDMLLGRYVEYGSPSSSSEYESPFLSVGDVGPHLTATSALWRWPTLLLIAFAVVAWLAVQRSSSLYRWLATGSAPDELRLRHNGLPGASRSAFAPISGRELGERRRWRLLHHPADSHVAAEIARALDERVPAGSQRRTAIVLLSNHTRLAWLENLERDEPDLVYVVCTNIRETGIAELIGRHQWFDYRERSYDKLSLLARALEADSSRNAGYAFPALPESLARTVLPRPVRYKSHVMRLLATWSLAVALFGQGAMDRHFDPDGVLLQLVPVLVELMSLLSIPCSLYLFWLALRLASSRISHDKFQRHQNIVMSALLVSQLQFLLAFTDVFSIVLLGTLFNAFLAMAWFTPDPDELRRWLPEREPPAETAGTLTVPVKHQFGPSTALYLALFAICYLTSAIFFADLA</sequence>
<dbReference type="Gene3D" id="3.40.50.10140">
    <property type="entry name" value="Toll/interleukin-1 receptor homology (TIR) domain"/>
    <property type="match status" value="1"/>
</dbReference>
<dbReference type="EMBL" id="FNVB01000003">
    <property type="protein sequence ID" value="SEG48235.1"/>
    <property type="molecule type" value="Genomic_DNA"/>
</dbReference>
<dbReference type="SUPFAM" id="SSF52200">
    <property type="entry name" value="Toll/Interleukin receptor TIR domain"/>
    <property type="match status" value="1"/>
</dbReference>
<dbReference type="EMBL" id="FOME01000012">
    <property type="protein sequence ID" value="SFE57524.1"/>
    <property type="molecule type" value="Genomic_DNA"/>
</dbReference>
<dbReference type="SMR" id="A0A1H6AJQ1"/>
<gene>
    <name evidence="3" type="ORF">SAMN02982929_02334</name>
    <name evidence="4" type="ORF">SAMN05216506_112168</name>
</gene>
<proteinExistence type="predicted"/>
<dbReference type="SMART" id="SM00255">
    <property type="entry name" value="TIR"/>
    <property type="match status" value="1"/>
</dbReference>
<evidence type="ECO:0000313" key="4">
    <source>
        <dbReference type="EMBL" id="SFE57524.1"/>
    </source>
</evidence>
<dbReference type="InterPro" id="IPR000157">
    <property type="entry name" value="TIR_dom"/>
</dbReference>
<feature type="transmembrane region" description="Helical" evidence="1">
    <location>
        <begin position="388"/>
        <end position="406"/>
    </location>
</feature>
<evidence type="ECO:0000313" key="6">
    <source>
        <dbReference type="Proteomes" id="UP000236729"/>
    </source>
</evidence>
<keyword evidence="1" id="KW-0812">Transmembrane</keyword>
<reference evidence="3" key="1">
    <citation type="submission" date="2016-10" db="EMBL/GenBank/DDBJ databases">
        <authorList>
            <person name="de Groot N.N."/>
        </authorList>
    </citation>
    <scope>NUCLEOTIDE SEQUENCE [LARGE SCALE GENOMIC DNA]</scope>
    <source>
        <strain evidence="3">ATCC 20501</strain>
    </source>
</reference>
<dbReference type="InterPro" id="IPR035897">
    <property type="entry name" value="Toll_tir_struct_dom_sf"/>
</dbReference>
<feature type="transmembrane region" description="Helical" evidence="1">
    <location>
        <begin position="711"/>
        <end position="731"/>
    </location>
</feature>
<evidence type="ECO:0000259" key="2">
    <source>
        <dbReference type="PROSITE" id="PS50104"/>
    </source>
</evidence>
<feature type="transmembrane region" description="Helical" evidence="1">
    <location>
        <begin position="90"/>
        <end position="116"/>
    </location>
</feature>
<organism evidence="3 6">
    <name type="scientific">Saccharopolyspora kobensis</name>
    <dbReference type="NCBI Taxonomy" id="146035"/>
    <lineage>
        <taxon>Bacteria</taxon>
        <taxon>Bacillati</taxon>
        <taxon>Actinomycetota</taxon>
        <taxon>Actinomycetes</taxon>
        <taxon>Pseudonocardiales</taxon>
        <taxon>Pseudonocardiaceae</taxon>
        <taxon>Saccharopolyspora</taxon>
    </lineage>
</organism>
<feature type="transmembrane region" description="Helical" evidence="1">
    <location>
        <begin position="51"/>
        <end position="70"/>
    </location>
</feature>
<evidence type="ECO:0000256" key="1">
    <source>
        <dbReference type="SAM" id="Phobius"/>
    </source>
</evidence>